<accession>A0A8H7B7G5</accession>
<dbReference type="RefSeq" id="XP_038786233.1">
    <property type="nucleotide sequence ID" value="XM_038930544.1"/>
</dbReference>
<name>A0A8H7B7G5_9PLEO</name>
<evidence type="ECO:0000313" key="2">
    <source>
        <dbReference type="Proteomes" id="UP000596902"/>
    </source>
</evidence>
<reference evidence="1" key="1">
    <citation type="submission" date="2020-01" db="EMBL/GenBank/DDBJ databases">
        <authorList>
            <person name="Feng Z.H.Z."/>
        </authorList>
    </citation>
    <scope>NUCLEOTIDE SEQUENCE</scope>
    <source>
        <strain evidence="1">CBS107.38</strain>
    </source>
</reference>
<comment type="caution">
    <text evidence="1">The sequence shown here is derived from an EMBL/GenBank/DDBJ whole genome shotgun (WGS) entry which is preliminary data.</text>
</comment>
<gene>
    <name evidence="1" type="ORF">GT037_005497</name>
</gene>
<proteinExistence type="predicted"/>
<keyword evidence="2" id="KW-1185">Reference proteome</keyword>
<dbReference type="EMBL" id="JAAABM010000007">
    <property type="protein sequence ID" value="KAF7675992.1"/>
    <property type="molecule type" value="Genomic_DNA"/>
</dbReference>
<protein>
    <submittedName>
        <fullName evidence="1">Uncharacterized protein</fullName>
    </submittedName>
</protein>
<dbReference type="AlphaFoldDB" id="A0A8H7B7G5"/>
<organism evidence="1 2">
    <name type="scientific">Alternaria burnsii</name>
    <dbReference type="NCBI Taxonomy" id="1187904"/>
    <lineage>
        <taxon>Eukaryota</taxon>
        <taxon>Fungi</taxon>
        <taxon>Dikarya</taxon>
        <taxon>Ascomycota</taxon>
        <taxon>Pezizomycotina</taxon>
        <taxon>Dothideomycetes</taxon>
        <taxon>Pleosporomycetidae</taxon>
        <taxon>Pleosporales</taxon>
        <taxon>Pleosporineae</taxon>
        <taxon>Pleosporaceae</taxon>
        <taxon>Alternaria</taxon>
        <taxon>Alternaria sect. Alternaria</taxon>
    </lineage>
</organism>
<dbReference type="Proteomes" id="UP000596902">
    <property type="component" value="Unassembled WGS sequence"/>
</dbReference>
<evidence type="ECO:0000313" key="1">
    <source>
        <dbReference type="EMBL" id="KAF7675992.1"/>
    </source>
</evidence>
<reference evidence="1" key="2">
    <citation type="submission" date="2020-08" db="EMBL/GenBank/DDBJ databases">
        <title>Draft Genome Sequence of Cumin Blight Pathogen Alternaria burnsii.</title>
        <authorList>
            <person name="Feng Z."/>
        </authorList>
    </citation>
    <scope>NUCLEOTIDE SEQUENCE</scope>
    <source>
        <strain evidence="1">CBS107.38</strain>
    </source>
</reference>
<sequence length="76" mass="8238">MDYTKMPTLSLATKHAEMKGSMPMQCDELPSASFCTFCCAAAVNIRHPGTIGSRHMARAIHVVTPTATRDGEKQQA</sequence>
<dbReference type="GeneID" id="62203722"/>